<evidence type="ECO:0000313" key="6">
    <source>
        <dbReference type="Proteomes" id="UP000012073"/>
    </source>
</evidence>
<evidence type="ECO:0000256" key="2">
    <source>
        <dbReference type="ARBA" id="ARBA00046328"/>
    </source>
</evidence>
<dbReference type="Gramene" id="CDF34323">
    <property type="protein sequence ID" value="CDF34323"/>
    <property type="gene ID" value="CHC_T00002757001"/>
</dbReference>
<feature type="compositionally biased region" description="Polar residues" evidence="3">
    <location>
        <begin position="201"/>
        <end position="210"/>
    </location>
</feature>
<dbReference type="OrthoDB" id="79455at2759"/>
<dbReference type="SUPFAM" id="SSF68906">
    <property type="entry name" value="SAP domain"/>
    <property type="match status" value="1"/>
</dbReference>
<organism evidence="5 6">
    <name type="scientific">Chondrus crispus</name>
    <name type="common">Carrageen Irish moss</name>
    <name type="synonym">Polymorpha crispa</name>
    <dbReference type="NCBI Taxonomy" id="2769"/>
    <lineage>
        <taxon>Eukaryota</taxon>
        <taxon>Rhodophyta</taxon>
        <taxon>Florideophyceae</taxon>
        <taxon>Rhodymeniophycidae</taxon>
        <taxon>Gigartinales</taxon>
        <taxon>Gigartinaceae</taxon>
        <taxon>Chondrus</taxon>
    </lineage>
</organism>
<dbReference type="Pfam" id="PF02037">
    <property type="entry name" value="SAP"/>
    <property type="match status" value="1"/>
</dbReference>
<dbReference type="InterPro" id="IPR003034">
    <property type="entry name" value="SAP_dom"/>
</dbReference>
<dbReference type="KEGG" id="ccp:CHC_T00002757001"/>
<dbReference type="Gene3D" id="1.10.720.30">
    <property type="entry name" value="SAP domain"/>
    <property type="match status" value="1"/>
</dbReference>
<evidence type="ECO:0000256" key="3">
    <source>
        <dbReference type="SAM" id="MobiDB-lite"/>
    </source>
</evidence>
<keyword evidence="1" id="KW-0597">Phosphoprotein</keyword>
<dbReference type="InterPro" id="IPR052240">
    <property type="entry name" value="SAP_domain_ribonucleoprotein"/>
</dbReference>
<dbReference type="PANTHER" id="PTHR46551:SF1">
    <property type="entry name" value="SAP DOMAIN-CONTAINING RIBONUCLEOPROTEIN"/>
    <property type="match status" value="1"/>
</dbReference>
<dbReference type="InterPro" id="IPR036361">
    <property type="entry name" value="SAP_dom_sf"/>
</dbReference>
<evidence type="ECO:0000313" key="5">
    <source>
        <dbReference type="EMBL" id="CDF34323.1"/>
    </source>
</evidence>
<feature type="compositionally biased region" description="Low complexity" evidence="3">
    <location>
        <begin position="74"/>
        <end position="89"/>
    </location>
</feature>
<protein>
    <recommendedName>
        <fullName evidence="4">SAP domain-containing protein</fullName>
    </recommendedName>
</protein>
<keyword evidence="6" id="KW-1185">Reference proteome</keyword>
<reference evidence="6" key="1">
    <citation type="journal article" date="2013" name="Proc. Natl. Acad. Sci. U.S.A.">
        <title>Genome structure and metabolic features in the red seaweed Chondrus crispus shed light on evolution of the Archaeplastida.</title>
        <authorList>
            <person name="Collen J."/>
            <person name="Porcel B."/>
            <person name="Carre W."/>
            <person name="Ball S.G."/>
            <person name="Chaparro C."/>
            <person name="Tonon T."/>
            <person name="Barbeyron T."/>
            <person name="Michel G."/>
            <person name="Noel B."/>
            <person name="Valentin K."/>
            <person name="Elias M."/>
            <person name="Artiguenave F."/>
            <person name="Arun A."/>
            <person name="Aury J.M."/>
            <person name="Barbosa-Neto J.F."/>
            <person name="Bothwell J.H."/>
            <person name="Bouget F.Y."/>
            <person name="Brillet L."/>
            <person name="Cabello-Hurtado F."/>
            <person name="Capella-Gutierrez S."/>
            <person name="Charrier B."/>
            <person name="Cladiere L."/>
            <person name="Cock J.M."/>
            <person name="Coelho S.M."/>
            <person name="Colleoni C."/>
            <person name="Czjzek M."/>
            <person name="Da Silva C."/>
            <person name="Delage L."/>
            <person name="Denoeud F."/>
            <person name="Deschamps P."/>
            <person name="Dittami S.M."/>
            <person name="Gabaldon T."/>
            <person name="Gachon C.M."/>
            <person name="Groisillier A."/>
            <person name="Herve C."/>
            <person name="Jabbari K."/>
            <person name="Katinka M."/>
            <person name="Kloareg B."/>
            <person name="Kowalczyk N."/>
            <person name="Labadie K."/>
            <person name="Leblanc C."/>
            <person name="Lopez P.J."/>
            <person name="McLachlan D.H."/>
            <person name="Meslet-Cladiere L."/>
            <person name="Moustafa A."/>
            <person name="Nehr Z."/>
            <person name="Nyvall Collen P."/>
            <person name="Panaud O."/>
            <person name="Partensky F."/>
            <person name="Poulain J."/>
            <person name="Rensing S.A."/>
            <person name="Rousvoal S."/>
            <person name="Samson G."/>
            <person name="Symeonidi A."/>
            <person name="Weissenbach J."/>
            <person name="Zambounis A."/>
            <person name="Wincker P."/>
            <person name="Boyen C."/>
        </authorList>
    </citation>
    <scope>NUCLEOTIDE SEQUENCE [LARGE SCALE GENOMIC DNA]</scope>
    <source>
        <strain evidence="6">cv. Stackhouse</strain>
    </source>
</reference>
<dbReference type="STRING" id="2769.R7Q931"/>
<dbReference type="PANTHER" id="PTHR46551">
    <property type="entry name" value="SAP DOMAIN-CONTAINING RIBONUCLEOPROTEIN"/>
    <property type="match status" value="1"/>
</dbReference>
<evidence type="ECO:0000256" key="1">
    <source>
        <dbReference type="ARBA" id="ARBA00022553"/>
    </source>
</evidence>
<gene>
    <name evidence="5" type="ORF">CHC_T00002757001</name>
</gene>
<dbReference type="GO" id="GO:0005634">
    <property type="term" value="C:nucleus"/>
    <property type="evidence" value="ECO:0007669"/>
    <property type="project" value="TreeGrafter"/>
</dbReference>
<dbReference type="PROSITE" id="PS50800">
    <property type="entry name" value="SAP"/>
    <property type="match status" value="1"/>
</dbReference>
<dbReference type="EMBL" id="HG001685">
    <property type="protein sequence ID" value="CDF34323.1"/>
    <property type="molecule type" value="Genomic_DNA"/>
</dbReference>
<evidence type="ECO:0000259" key="4">
    <source>
        <dbReference type="PROSITE" id="PS50800"/>
    </source>
</evidence>
<dbReference type="Proteomes" id="UP000012073">
    <property type="component" value="Unassembled WGS sequence"/>
</dbReference>
<feature type="region of interest" description="Disordered" evidence="3">
    <location>
        <begin position="1"/>
        <end position="210"/>
    </location>
</feature>
<dbReference type="GO" id="GO:0016973">
    <property type="term" value="P:poly(A)+ mRNA export from nucleus"/>
    <property type="evidence" value="ECO:0007669"/>
    <property type="project" value="TreeGrafter"/>
</dbReference>
<dbReference type="AlphaFoldDB" id="R7Q931"/>
<feature type="domain" description="SAP" evidence="4">
    <location>
        <begin position="8"/>
        <end position="42"/>
    </location>
</feature>
<accession>R7Q931</accession>
<feature type="compositionally biased region" description="Basic and acidic residues" evidence="3">
    <location>
        <begin position="126"/>
        <end position="178"/>
    </location>
</feature>
<dbReference type="SMART" id="SM00513">
    <property type="entry name" value="SAP"/>
    <property type="match status" value="1"/>
</dbReference>
<proteinExistence type="inferred from homology"/>
<comment type="similarity">
    <text evidence="2">Belongs to the SAP domain-containing ribonucleoprotein family.</text>
</comment>
<feature type="compositionally biased region" description="Basic and acidic residues" evidence="3">
    <location>
        <begin position="105"/>
        <end position="114"/>
    </location>
</feature>
<feature type="compositionally biased region" description="Basic and acidic residues" evidence="3">
    <location>
        <begin position="37"/>
        <end position="54"/>
    </location>
</feature>
<name>R7Q931_CHOCR</name>
<dbReference type="RefSeq" id="XP_005714142.1">
    <property type="nucleotide sequence ID" value="XM_005714085.1"/>
</dbReference>
<dbReference type="OMA" id="NEDPIEL"/>
<sequence>MTTTPMKIGKLKVGQLRKELQSRGLDTSGTRPALMKRLKEALEAAENAPEKPAEAAEEVAQQKTEAARTEEETGQAAAAAEQAAAVDQAVPEETIVEGGASEGVPAEKVEEQEGGKAIATGSLVRASEESMDERLRKRRERFGIVERAKTEGKGKTRETEEERKFEEAKKRRAEKFGTAEEGEEGISKEERERRLKRQRRFQSIGNATAV</sequence>
<dbReference type="GeneID" id="17321876"/>